<keyword evidence="2" id="KW-1133">Transmembrane helix</keyword>
<protein>
    <submittedName>
        <fullName evidence="3">Uncharacterized protein</fullName>
    </submittedName>
</protein>
<dbReference type="Proteomes" id="UP000179145">
    <property type="component" value="Chromosome"/>
</dbReference>
<evidence type="ECO:0000256" key="1">
    <source>
        <dbReference type="SAM" id="MobiDB-lite"/>
    </source>
</evidence>
<dbReference type="AlphaFoldDB" id="A0A1D8UTH4"/>
<keyword evidence="2" id="KW-0472">Membrane</keyword>
<organism evidence="3 4">
    <name type="scientific">Kozakia baliensis</name>
    <dbReference type="NCBI Taxonomy" id="153496"/>
    <lineage>
        <taxon>Bacteria</taxon>
        <taxon>Pseudomonadati</taxon>
        <taxon>Pseudomonadota</taxon>
        <taxon>Alphaproteobacteria</taxon>
        <taxon>Acetobacterales</taxon>
        <taxon>Acetobacteraceae</taxon>
        <taxon>Kozakia</taxon>
    </lineage>
</organism>
<gene>
    <name evidence="3" type="ORF">A0U89_07100</name>
</gene>
<keyword evidence="2" id="KW-0812">Transmembrane</keyword>
<evidence type="ECO:0000313" key="3">
    <source>
        <dbReference type="EMBL" id="AOX16944.1"/>
    </source>
</evidence>
<evidence type="ECO:0000256" key="2">
    <source>
        <dbReference type="SAM" id="Phobius"/>
    </source>
</evidence>
<dbReference type="EMBL" id="CP014674">
    <property type="protein sequence ID" value="AOX16944.1"/>
    <property type="molecule type" value="Genomic_DNA"/>
</dbReference>
<evidence type="ECO:0000313" key="4">
    <source>
        <dbReference type="Proteomes" id="UP000179145"/>
    </source>
</evidence>
<dbReference type="STRING" id="153496.A0U89_07100"/>
<name>A0A1D8UTH4_9PROT</name>
<accession>A0A1D8UTH4</accession>
<proteinExistence type="predicted"/>
<reference evidence="3 4" key="1">
    <citation type="journal article" date="2016" name="Microb. Cell Fact.">
        <title>Dissection of exopolysaccharide biosynthesis in Kozakia baliensis.</title>
        <authorList>
            <person name="Brandt J.U."/>
            <person name="Jakob F."/>
            <person name="Behr J."/>
            <person name="Geissler A.J."/>
            <person name="Vogel R.F."/>
        </authorList>
    </citation>
    <scope>NUCLEOTIDE SEQUENCE [LARGE SCALE GENOMIC DNA]</scope>
    <source>
        <strain evidence="3 4">DSM 14400</strain>
    </source>
</reference>
<keyword evidence="4" id="KW-1185">Reference proteome</keyword>
<feature type="transmembrane region" description="Helical" evidence="2">
    <location>
        <begin position="26"/>
        <end position="51"/>
    </location>
</feature>
<sequence>MPFKQNGTQRDSGGQKASPAYSRLNVALPALSTFATVVNAIAQIFCVLVIVSNKRREYQKEEQNRRIWRSLEKNRRKPHSNKNSIFELYQRG</sequence>
<feature type="region of interest" description="Disordered" evidence="1">
    <location>
        <begin position="71"/>
        <end position="92"/>
    </location>
</feature>
<dbReference type="KEGG" id="kba:A0U89_07100"/>
<dbReference type="RefSeq" id="WP_070402644.1">
    <property type="nucleotide sequence ID" value="NZ_BJVW01000003.1"/>
</dbReference>